<protein>
    <submittedName>
        <fullName evidence="1">Uncharacterized protein</fullName>
    </submittedName>
</protein>
<keyword evidence="2" id="KW-1185">Reference proteome</keyword>
<organism evidence="1 2">
    <name type="scientific">Agrocybe chaxingu</name>
    <dbReference type="NCBI Taxonomy" id="84603"/>
    <lineage>
        <taxon>Eukaryota</taxon>
        <taxon>Fungi</taxon>
        <taxon>Dikarya</taxon>
        <taxon>Basidiomycota</taxon>
        <taxon>Agaricomycotina</taxon>
        <taxon>Agaricomycetes</taxon>
        <taxon>Agaricomycetidae</taxon>
        <taxon>Agaricales</taxon>
        <taxon>Agaricineae</taxon>
        <taxon>Strophariaceae</taxon>
        <taxon>Agrocybe</taxon>
    </lineage>
</organism>
<dbReference type="AlphaFoldDB" id="A0A9W8KC66"/>
<gene>
    <name evidence="1" type="ORF">NLJ89_g2527</name>
</gene>
<proteinExistence type="predicted"/>
<name>A0A9W8KC66_9AGAR</name>
<sequence length="118" mass="13384">MHVIKFDRLAGSMPPSLFNPVPIKKLTHLFICEHRHHRTARSSPVIDIGDPNEDMLDALRIPSSLCKFELKFVLDLGSEGSPSTQPLLKSFETPENNQWSRLNAFSQRLTSLTSNKWA</sequence>
<dbReference type="EMBL" id="JANKHO010000158">
    <property type="protein sequence ID" value="KAJ3514173.1"/>
    <property type="molecule type" value="Genomic_DNA"/>
</dbReference>
<evidence type="ECO:0000313" key="2">
    <source>
        <dbReference type="Proteomes" id="UP001148786"/>
    </source>
</evidence>
<evidence type="ECO:0000313" key="1">
    <source>
        <dbReference type="EMBL" id="KAJ3514173.1"/>
    </source>
</evidence>
<accession>A0A9W8KC66</accession>
<reference evidence="1" key="1">
    <citation type="submission" date="2022-07" db="EMBL/GenBank/DDBJ databases">
        <title>Genome Sequence of Agrocybe chaxingu.</title>
        <authorList>
            <person name="Buettner E."/>
        </authorList>
    </citation>
    <scope>NUCLEOTIDE SEQUENCE</scope>
    <source>
        <strain evidence="1">MP-N11</strain>
    </source>
</reference>
<comment type="caution">
    <text evidence="1">The sequence shown here is derived from an EMBL/GenBank/DDBJ whole genome shotgun (WGS) entry which is preliminary data.</text>
</comment>
<dbReference type="Proteomes" id="UP001148786">
    <property type="component" value="Unassembled WGS sequence"/>
</dbReference>